<reference evidence="5 6" key="1">
    <citation type="journal article" date="2014" name="PLoS ONE">
        <title>Genome Information of Methylobacterium oryzae, a Plant-Probiotic Methylotroph in the Phyllosphere.</title>
        <authorList>
            <person name="Kwak M.J."/>
            <person name="Jeong H."/>
            <person name="Madhaiyan M."/>
            <person name="Lee Y."/>
            <person name="Sa T.M."/>
            <person name="Oh T.K."/>
            <person name="Kim J.F."/>
        </authorList>
    </citation>
    <scope>NUCLEOTIDE SEQUENCE [LARGE SCALE GENOMIC DNA]</scope>
    <source>
        <strain evidence="5 6">CBMB20</strain>
    </source>
</reference>
<dbReference type="Gene3D" id="1.20.120.530">
    <property type="entry name" value="GntR ligand-binding domain-like"/>
    <property type="match status" value="1"/>
</dbReference>
<dbReference type="Pfam" id="PF07729">
    <property type="entry name" value="FCD"/>
    <property type="match status" value="1"/>
</dbReference>
<dbReference type="PANTHER" id="PTHR43537">
    <property type="entry name" value="TRANSCRIPTIONAL REGULATOR, GNTR FAMILY"/>
    <property type="match status" value="1"/>
</dbReference>
<keyword evidence="6" id="KW-1185">Reference proteome</keyword>
<dbReference type="Gene3D" id="1.10.10.10">
    <property type="entry name" value="Winged helix-like DNA-binding domain superfamily/Winged helix DNA-binding domain"/>
    <property type="match status" value="1"/>
</dbReference>
<dbReference type="PROSITE" id="PS50949">
    <property type="entry name" value="HTH_GNTR"/>
    <property type="match status" value="1"/>
</dbReference>
<dbReference type="Proteomes" id="UP000029492">
    <property type="component" value="Chromosome"/>
</dbReference>
<dbReference type="InterPro" id="IPR008920">
    <property type="entry name" value="TF_FadR/GntR_C"/>
</dbReference>
<name>A0A089NQD4_9HYPH</name>
<dbReference type="PANTHER" id="PTHR43537:SF41">
    <property type="entry name" value="TRANSCRIPTIONAL REGULATORY PROTEIN"/>
    <property type="match status" value="1"/>
</dbReference>
<dbReference type="AlphaFoldDB" id="A0A089NQD4"/>
<dbReference type="SUPFAM" id="SSF46785">
    <property type="entry name" value="Winged helix' DNA-binding domain"/>
    <property type="match status" value="1"/>
</dbReference>
<dbReference type="SMART" id="SM00895">
    <property type="entry name" value="FCD"/>
    <property type="match status" value="1"/>
</dbReference>
<evidence type="ECO:0000256" key="3">
    <source>
        <dbReference type="ARBA" id="ARBA00023163"/>
    </source>
</evidence>
<feature type="domain" description="HTH gntR-type" evidence="4">
    <location>
        <begin position="4"/>
        <end position="71"/>
    </location>
</feature>
<dbReference type="KEGG" id="mor:MOC_2381"/>
<dbReference type="eggNOG" id="COG1802">
    <property type="taxonomic scope" value="Bacteria"/>
</dbReference>
<dbReference type="EMBL" id="CP003811">
    <property type="protein sequence ID" value="AIQ90136.1"/>
    <property type="molecule type" value="Genomic_DNA"/>
</dbReference>
<evidence type="ECO:0000313" key="6">
    <source>
        <dbReference type="Proteomes" id="UP000029492"/>
    </source>
</evidence>
<dbReference type="InterPro" id="IPR000524">
    <property type="entry name" value="Tscrpt_reg_HTH_GntR"/>
</dbReference>
<dbReference type="InterPro" id="IPR036388">
    <property type="entry name" value="WH-like_DNA-bd_sf"/>
</dbReference>
<evidence type="ECO:0000256" key="1">
    <source>
        <dbReference type="ARBA" id="ARBA00023015"/>
    </source>
</evidence>
<evidence type="ECO:0000259" key="4">
    <source>
        <dbReference type="PROSITE" id="PS50949"/>
    </source>
</evidence>
<keyword evidence="2" id="KW-0238">DNA-binding</keyword>
<keyword evidence="1" id="KW-0805">Transcription regulation</keyword>
<proteinExistence type="predicted"/>
<dbReference type="InterPro" id="IPR036390">
    <property type="entry name" value="WH_DNA-bd_sf"/>
</dbReference>
<organism evidence="5 6">
    <name type="scientific">Methylobacterium oryzae CBMB20</name>
    <dbReference type="NCBI Taxonomy" id="693986"/>
    <lineage>
        <taxon>Bacteria</taxon>
        <taxon>Pseudomonadati</taxon>
        <taxon>Pseudomonadota</taxon>
        <taxon>Alphaproteobacteria</taxon>
        <taxon>Hyphomicrobiales</taxon>
        <taxon>Methylobacteriaceae</taxon>
        <taxon>Methylobacterium</taxon>
    </lineage>
</organism>
<dbReference type="CDD" id="cd07377">
    <property type="entry name" value="WHTH_GntR"/>
    <property type="match status" value="1"/>
</dbReference>
<dbReference type="STRING" id="693986.MOC_2381"/>
<dbReference type="SUPFAM" id="SSF48008">
    <property type="entry name" value="GntR ligand-binding domain-like"/>
    <property type="match status" value="1"/>
</dbReference>
<keyword evidence="3" id="KW-0804">Transcription</keyword>
<dbReference type="HOGENOM" id="CLU_017584_5_4_5"/>
<dbReference type="RefSeq" id="WP_043381987.1">
    <property type="nucleotide sequence ID" value="NZ_CP003811.1"/>
</dbReference>
<evidence type="ECO:0000256" key="2">
    <source>
        <dbReference type="ARBA" id="ARBA00023125"/>
    </source>
</evidence>
<sequence>MKNRTIAGSIGTEIRRRILDGRYPAGSQLRQDGLAAEFGASRIPVREALFQLEAEGLVRILPHRGAMVAPLSPADAAEALELRGALEPRLLSLSAPNLTADDYARADALLEDYAAALRDGATALWGALNTELHLLLYSRAERPRALALVGSLLAECDRYTRLQLSTDNAELERADREHREIVRLCRNGHVSAACALLTDHIDHVASALMAFLGDASATPTKREIV</sequence>
<dbReference type="GO" id="GO:0003677">
    <property type="term" value="F:DNA binding"/>
    <property type="evidence" value="ECO:0007669"/>
    <property type="project" value="UniProtKB-KW"/>
</dbReference>
<gene>
    <name evidence="5" type="ORF">MOC_2381</name>
</gene>
<dbReference type="SMART" id="SM00345">
    <property type="entry name" value="HTH_GNTR"/>
    <property type="match status" value="1"/>
</dbReference>
<protein>
    <submittedName>
        <fullName evidence="5">GntR family transcriptional regulator</fullName>
    </submittedName>
</protein>
<dbReference type="InterPro" id="IPR011711">
    <property type="entry name" value="GntR_C"/>
</dbReference>
<dbReference type="Pfam" id="PF00392">
    <property type="entry name" value="GntR"/>
    <property type="match status" value="1"/>
</dbReference>
<evidence type="ECO:0000313" key="5">
    <source>
        <dbReference type="EMBL" id="AIQ90136.1"/>
    </source>
</evidence>
<accession>A0A089NQD4</accession>
<dbReference type="GO" id="GO:0003700">
    <property type="term" value="F:DNA-binding transcription factor activity"/>
    <property type="evidence" value="ECO:0007669"/>
    <property type="project" value="InterPro"/>
</dbReference>